<comment type="caution">
    <text evidence="1">The sequence shown here is derived from an EMBL/GenBank/DDBJ whole genome shotgun (WGS) entry which is preliminary data.</text>
</comment>
<dbReference type="Proteomes" id="UP001056120">
    <property type="component" value="Linkage Group LG11"/>
</dbReference>
<protein>
    <submittedName>
        <fullName evidence="1">Uncharacterized protein</fullName>
    </submittedName>
</protein>
<proteinExistence type="predicted"/>
<accession>A0ACB9HST1</accession>
<organism evidence="1 2">
    <name type="scientific">Smallanthus sonchifolius</name>
    <dbReference type="NCBI Taxonomy" id="185202"/>
    <lineage>
        <taxon>Eukaryota</taxon>
        <taxon>Viridiplantae</taxon>
        <taxon>Streptophyta</taxon>
        <taxon>Embryophyta</taxon>
        <taxon>Tracheophyta</taxon>
        <taxon>Spermatophyta</taxon>
        <taxon>Magnoliopsida</taxon>
        <taxon>eudicotyledons</taxon>
        <taxon>Gunneridae</taxon>
        <taxon>Pentapetalae</taxon>
        <taxon>asterids</taxon>
        <taxon>campanulids</taxon>
        <taxon>Asterales</taxon>
        <taxon>Asteraceae</taxon>
        <taxon>Asteroideae</taxon>
        <taxon>Heliantheae alliance</taxon>
        <taxon>Millerieae</taxon>
        <taxon>Smallanthus</taxon>
    </lineage>
</organism>
<dbReference type="EMBL" id="CM042028">
    <property type="protein sequence ID" value="KAI3798281.1"/>
    <property type="molecule type" value="Genomic_DNA"/>
</dbReference>
<reference evidence="2" key="1">
    <citation type="journal article" date="2022" name="Mol. Ecol. Resour.">
        <title>The genomes of chicory, endive, great burdock and yacon provide insights into Asteraceae palaeo-polyploidization history and plant inulin production.</title>
        <authorList>
            <person name="Fan W."/>
            <person name="Wang S."/>
            <person name="Wang H."/>
            <person name="Wang A."/>
            <person name="Jiang F."/>
            <person name="Liu H."/>
            <person name="Zhao H."/>
            <person name="Xu D."/>
            <person name="Zhang Y."/>
        </authorList>
    </citation>
    <scope>NUCLEOTIDE SEQUENCE [LARGE SCALE GENOMIC DNA]</scope>
    <source>
        <strain evidence="2">cv. Yunnan</strain>
    </source>
</reference>
<sequence>MLVLNLLFIVYGGVPKVLDSGLMNKFCSAGKVTYDDIDRVKDLIERCIVNYMEKEEVVDVLYQHHNIEPCFTRIVWQQLEEQNKEFFRDYYLRLAVKDQKLNPNEVDAVPPMNFDRGASSSSLEIISFRLKEEMRMVKNLIEQCLLDYMRKEQVMDILYQKENIGYAFTKTAWEHLEQQNQEYFKNYYLSRTGTGYQLTSNRDFGTSVAGSNRHHSSSAFCTSSHRQPAVWLRLTAGLITLVINSKSCK</sequence>
<evidence type="ECO:0000313" key="2">
    <source>
        <dbReference type="Proteomes" id="UP001056120"/>
    </source>
</evidence>
<keyword evidence="2" id="KW-1185">Reference proteome</keyword>
<evidence type="ECO:0000313" key="1">
    <source>
        <dbReference type="EMBL" id="KAI3798281.1"/>
    </source>
</evidence>
<reference evidence="1 2" key="2">
    <citation type="journal article" date="2022" name="Mol. Ecol. Resour.">
        <title>The genomes of chicory, endive, great burdock and yacon provide insights into Asteraceae paleo-polyploidization history and plant inulin production.</title>
        <authorList>
            <person name="Fan W."/>
            <person name="Wang S."/>
            <person name="Wang H."/>
            <person name="Wang A."/>
            <person name="Jiang F."/>
            <person name="Liu H."/>
            <person name="Zhao H."/>
            <person name="Xu D."/>
            <person name="Zhang Y."/>
        </authorList>
    </citation>
    <scope>NUCLEOTIDE SEQUENCE [LARGE SCALE GENOMIC DNA]</scope>
    <source>
        <strain evidence="2">cv. Yunnan</strain>
        <tissue evidence="1">Leaves</tissue>
    </source>
</reference>
<name>A0ACB9HST1_9ASTR</name>
<gene>
    <name evidence="1" type="ORF">L1987_33552</name>
</gene>